<evidence type="ECO:0000256" key="1">
    <source>
        <dbReference type="SAM" id="MobiDB-lite"/>
    </source>
</evidence>
<protein>
    <submittedName>
        <fullName evidence="2">DUF4862 family protein</fullName>
    </submittedName>
</protein>
<dbReference type="AlphaFoldDB" id="A0AAF0Z5I2"/>
<evidence type="ECO:0000313" key="2">
    <source>
        <dbReference type="EMBL" id="WPF83025.1"/>
    </source>
</evidence>
<dbReference type="Pfam" id="PF16154">
    <property type="entry name" value="DUF4862"/>
    <property type="match status" value="1"/>
</dbReference>
<keyword evidence="3" id="KW-1185">Reference proteome</keyword>
<dbReference type="InterPro" id="IPR032344">
    <property type="entry name" value="DUF4862"/>
</dbReference>
<accession>A0AAF0Z5I2</accession>
<dbReference type="Proteomes" id="UP001304340">
    <property type="component" value="Chromosome"/>
</dbReference>
<dbReference type="RefSeq" id="WP_319158905.1">
    <property type="nucleotide sequence ID" value="NZ_CP138359.1"/>
</dbReference>
<proteinExistence type="predicted"/>
<name>A0AAF0Z5I2_9MICO</name>
<feature type="compositionally biased region" description="Low complexity" evidence="1">
    <location>
        <begin position="24"/>
        <end position="37"/>
    </location>
</feature>
<dbReference type="EMBL" id="CP138359">
    <property type="protein sequence ID" value="WPF83025.1"/>
    <property type="molecule type" value="Genomic_DNA"/>
</dbReference>
<organism evidence="2 3">
    <name type="scientific">Sanguibacter biliveldensis</name>
    <dbReference type="NCBI Taxonomy" id="3030830"/>
    <lineage>
        <taxon>Bacteria</taxon>
        <taxon>Bacillati</taxon>
        <taxon>Actinomycetota</taxon>
        <taxon>Actinomycetes</taxon>
        <taxon>Micrococcales</taxon>
        <taxon>Sanguibacteraceae</taxon>
        <taxon>Sanguibacter</taxon>
    </lineage>
</organism>
<evidence type="ECO:0000313" key="3">
    <source>
        <dbReference type="Proteomes" id="UP001304340"/>
    </source>
</evidence>
<dbReference type="KEGG" id="sbil:SANBI_000664"/>
<sequence length="366" mass="37706">MTRQTSSRAESSSGTSSETHESTESTAPSSSAAEVVPPGLGRPRLLLGAYALAPGDPAGEAAFLAGLDGLGVQALEMPSPAPGTAAETARWVRAHLPEHVDLVVTAVPRTMQRLASDPGYGLSSADLVQRRAALDDLAVLRDLALRLADDAGRARLAAVELHSAPGPGLGTLTAFRESLDEVLAWDLGGAHLLVEHCDALVEGQPPAKGFWPLHEEIAVLQAIVDDVPGSASRLGVSINWGRSAIEGRSARTPVEHVRAAAEAGLLRAVVFSGAAASQTPWGLAWGDQHIAPRGSDPALEASSRSLLGADEIVETLEAARGATLEAVGIKVTARPDGADVETRLAVARASLRLVCEALRGGSVHGG</sequence>
<gene>
    <name evidence="2" type="ORF">SANBI_000664</name>
</gene>
<reference evidence="3" key="1">
    <citation type="submission" date="2023-11" db="EMBL/GenBank/DDBJ databases">
        <authorList>
            <person name="Helweg L.P."/>
            <person name="Kiel A."/>
            <person name="Hitz F."/>
            <person name="Ruckert-Reed C."/>
            <person name="Busche T."/>
            <person name="Kaltschmidt B."/>
            <person name="Kaltschmidt C."/>
        </authorList>
    </citation>
    <scope>NUCLEOTIDE SEQUENCE [LARGE SCALE GENOMIC DNA]</scope>
    <source>
        <strain evidence="3">4.1</strain>
    </source>
</reference>
<feature type="compositionally biased region" description="Low complexity" evidence="1">
    <location>
        <begin position="1"/>
        <end position="17"/>
    </location>
</feature>
<feature type="region of interest" description="Disordered" evidence="1">
    <location>
        <begin position="1"/>
        <end position="37"/>
    </location>
</feature>